<comment type="function">
    <text evidence="3">Involved in transvection phenomena (= synapsis-dependent gene expression), where the synaptic pairing of chromosomes carrying genes with which zeste interacts influences the expression of these genes. Zeste binds to DNA and stimulates transcription from a nearby promoter.</text>
</comment>
<evidence type="ECO:0000313" key="6">
    <source>
        <dbReference type="WBParaSite" id="nRc.2.0.1.t22343-RA"/>
    </source>
</evidence>
<comment type="subunit">
    <text evidence="1">Self-associates forming complexes of several hundred monomers.</text>
</comment>
<evidence type="ECO:0000256" key="3">
    <source>
        <dbReference type="ARBA" id="ARBA00025466"/>
    </source>
</evidence>
<evidence type="ECO:0000256" key="1">
    <source>
        <dbReference type="ARBA" id="ARBA00011764"/>
    </source>
</evidence>
<sequence>METVNKTRDRDQNFSSEESAIIKNKAWSEIEAAFLENPNIKNRNKDQLANRWKNLKT</sequence>
<dbReference type="WBParaSite" id="nRc.2.0.1.t22343-RA">
    <property type="protein sequence ID" value="nRc.2.0.1.t22343-RA"/>
    <property type="gene ID" value="nRc.2.0.1.g22343"/>
</dbReference>
<dbReference type="InterPro" id="IPR028002">
    <property type="entry name" value="Myb_DNA-bind_5"/>
</dbReference>
<evidence type="ECO:0000313" key="5">
    <source>
        <dbReference type="Proteomes" id="UP000887565"/>
    </source>
</evidence>
<reference evidence="6" key="1">
    <citation type="submission" date="2022-11" db="UniProtKB">
        <authorList>
            <consortium name="WormBaseParasite"/>
        </authorList>
    </citation>
    <scope>IDENTIFICATION</scope>
</reference>
<accession>A0A915J794</accession>
<name>A0A915J794_ROMCU</name>
<proteinExistence type="predicted"/>
<organism evidence="5 6">
    <name type="scientific">Romanomermis culicivorax</name>
    <name type="common">Nematode worm</name>
    <dbReference type="NCBI Taxonomy" id="13658"/>
    <lineage>
        <taxon>Eukaryota</taxon>
        <taxon>Metazoa</taxon>
        <taxon>Ecdysozoa</taxon>
        <taxon>Nematoda</taxon>
        <taxon>Enoplea</taxon>
        <taxon>Dorylaimia</taxon>
        <taxon>Mermithida</taxon>
        <taxon>Mermithoidea</taxon>
        <taxon>Mermithidae</taxon>
        <taxon>Romanomermis</taxon>
    </lineage>
</organism>
<dbReference type="AlphaFoldDB" id="A0A915J794"/>
<feature type="domain" description="Myb/SANT-like DNA-binding" evidence="4">
    <location>
        <begin position="21"/>
        <end position="57"/>
    </location>
</feature>
<dbReference type="Proteomes" id="UP000887565">
    <property type="component" value="Unplaced"/>
</dbReference>
<evidence type="ECO:0000256" key="2">
    <source>
        <dbReference type="ARBA" id="ARBA00016807"/>
    </source>
</evidence>
<protein>
    <recommendedName>
        <fullName evidence="2">Regulatory protein zeste</fullName>
    </recommendedName>
</protein>
<keyword evidence="5" id="KW-1185">Reference proteome</keyword>
<evidence type="ECO:0000259" key="4">
    <source>
        <dbReference type="Pfam" id="PF13873"/>
    </source>
</evidence>
<dbReference type="Pfam" id="PF13873">
    <property type="entry name" value="Myb_DNA-bind_5"/>
    <property type="match status" value="1"/>
</dbReference>